<evidence type="ECO:0000313" key="6">
    <source>
        <dbReference type="EMBL" id="GJJ78810.1"/>
    </source>
</evidence>
<keyword evidence="2" id="KW-0539">Nucleus</keyword>
<dbReference type="GO" id="GO:1990414">
    <property type="term" value="P:replication-born double-strand break repair via sister chromatid exchange"/>
    <property type="evidence" value="ECO:0007669"/>
    <property type="project" value="TreeGrafter"/>
</dbReference>
<feature type="compositionally biased region" description="Basic and acidic residues" evidence="3">
    <location>
        <begin position="562"/>
        <end position="577"/>
    </location>
</feature>
<evidence type="ECO:0000256" key="3">
    <source>
        <dbReference type="SAM" id="MobiDB-lite"/>
    </source>
</evidence>
<dbReference type="AlphaFoldDB" id="A0A9P3HL73"/>
<evidence type="ECO:0000313" key="7">
    <source>
        <dbReference type="Proteomes" id="UP000827284"/>
    </source>
</evidence>
<dbReference type="OrthoDB" id="10071381at2759"/>
<name>A0A9P3HL73_9FUNG</name>
<feature type="compositionally biased region" description="Basic residues" evidence="3">
    <location>
        <begin position="544"/>
        <end position="557"/>
    </location>
</feature>
<dbReference type="Pfam" id="PF04825">
    <property type="entry name" value="Rad21_Rec8_N"/>
    <property type="match status" value="1"/>
</dbReference>
<reference evidence="6" key="2">
    <citation type="journal article" date="2022" name="Microbiol. Resour. Announc.">
        <title>Whole-Genome Sequence of Entomortierella parvispora E1425, a Mucoromycotan Fungus Associated with Burkholderiaceae-Related Endosymbiotic Bacteria.</title>
        <authorList>
            <person name="Herlambang A."/>
            <person name="Guo Y."/>
            <person name="Takashima Y."/>
            <person name="Narisawa K."/>
            <person name="Ohta H."/>
            <person name="Nishizawa T."/>
        </authorList>
    </citation>
    <scope>NUCLEOTIDE SEQUENCE</scope>
    <source>
        <strain evidence="6">E1425</strain>
    </source>
</reference>
<dbReference type="GO" id="GO:0005634">
    <property type="term" value="C:nucleus"/>
    <property type="evidence" value="ECO:0007669"/>
    <property type="project" value="UniProtKB-SubCell"/>
</dbReference>
<dbReference type="InterPro" id="IPR006910">
    <property type="entry name" value="Rad21_Rec8_N"/>
</dbReference>
<evidence type="ECO:0000259" key="4">
    <source>
        <dbReference type="Pfam" id="PF04824"/>
    </source>
</evidence>
<accession>A0A9P3HL73</accession>
<evidence type="ECO:0000256" key="2">
    <source>
        <dbReference type="ARBA" id="ARBA00023242"/>
    </source>
</evidence>
<feature type="region of interest" description="Disordered" evidence="3">
    <location>
        <begin position="448"/>
        <end position="467"/>
    </location>
</feature>
<dbReference type="GO" id="GO:0008278">
    <property type="term" value="C:cohesin complex"/>
    <property type="evidence" value="ECO:0007669"/>
    <property type="project" value="InterPro"/>
</dbReference>
<gene>
    <name evidence="6" type="ORF">EMPS_11169</name>
</gene>
<evidence type="ECO:0000256" key="1">
    <source>
        <dbReference type="ARBA" id="ARBA00004123"/>
    </source>
</evidence>
<dbReference type="GO" id="GO:0003682">
    <property type="term" value="F:chromatin binding"/>
    <property type="evidence" value="ECO:0007669"/>
    <property type="project" value="TreeGrafter"/>
</dbReference>
<dbReference type="Proteomes" id="UP000827284">
    <property type="component" value="Unassembled WGS sequence"/>
</dbReference>
<feature type="region of interest" description="Disordered" evidence="3">
    <location>
        <begin position="519"/>
        <end position="602"/>
    </location>
</feature>
<evidence type="ECO:0000259" key="5">
    <source>
        <dbReference type="Pfam" id="PF04825"/>
    </source>
</evidence>
<organism evidence="6 7">
    <name type="scientific">Entomortierella parvispora</name>
    <dbReference type="NCBI Taxonomy" id="205924"/>
    <lineage>
        <taxon>Eukaryota</taxon>
        <taxon>Fungi</taxon>
        <taxon>Fungi incertae sedis</taxon>
        <taxon>Mucoromycota</taxon>
        <taxon>Mortierellomycotina</taxon>
        <taxon>Mortierellomycetes</taxon>
        <taxon>Mortierellales</taxon>
        <taxon>Mortierellaceae</taxon>
        <taxon>Entomortierella</taxon>
    </lineage>
</organism>
<reference evidence="6" key="1">
    <citation type="submission" date="2021-11" db="EMBL/GenBank/DDBJ databases">
        <authorList>
            <person name="Herlambang A."/>
            <person name="Guo Y."/>
            <person name="Takashima Y."/>
            <person name="Nishizawa T."/>
        </authorList>
    </citation>
    <scope>NUCLEOTIDE SEQUENCE</scope>
    <source>
        <strain evidence="6">E1425</strain>
    </source>
</reference>
<dbReference type="PANTHER" id="PTHR12585">
    <property type="entry name" value="SCC1 / RAD21 FAMILY MEMBER"/>
    <property type="match status" value="1"/>
</dbReference>
<dbReference type="EMBL" id="BQFW01000015">
    <property type="protein sequence ID" value="GJJ78810.1"/>
    <property type="molecule type" value="Genomic_DNA"/>
</dbReference>
<dbReference type="Pfam" id="PF04824">
    <property type="entry name" value="Rad21_Rec8"/>
    <property type="match status" value="1"/>
</dbReference>
<feature type="compositionally biased region" description="Gly residues" evidence="3">
    <location>
        <begin position="457"/>
        <end position="467"/>
    </location>
</feature>
<keyword evidence="7" id="KW-1185">Reference proteome</keyword>
<protein>
    <submittedName>
        <fullName evidence="6">Meiotic recombination protein REC8, fungi type</fullName>
    </submittedName>
</protein>
<dbReference type="InterPro" id="IPR006909">
    <property type="entry name" value="Rad21/Rec8_C_eu"/>
</dbReference>
<sequence length="684" mass="75640">MFYSKEILTRKDTQLGLIWLAATIGSRVSKMSKKEVNKVDIVKTCKDISQPVEPFALRLSSNLMVGVIRVYNQQYNFYYGEVNNTWMRLKKDLALVQSANLDMINPESRLDAVTFEYDLEIEKTIARPMWATHDLDFEVARHSRRKELAVEFGWTDHLTFDLGNDESDTPSVHSELVIAIPSDERRRTITLDERPTEPGSDSNEKFHFNLPDDALLSEDHGLYFDADGNLVDYMPEEGFPVIDEGMETTLPELEVNLGKRKRPGEQDPMSEAQVVPSLVGEVDLEDLGGDDQGHLYPEANRDDVQKRARIGSRQTKSLGLVIDENTMLSREELLEGQEHFMGHQAMLIRELATKQATSDAKARIERMLSKPIAFADCAPELHEFWDSAGTSLRANLADAGFETQAHKRAGKTGRDIPAQYQSLQLADMDLGVGHDFGYDILEPEVRRRHPSVESGGTPVGLGVGGGGGGGVSGSGHFGGVMPWSDYLVTTGAQSDSSVNGSGSEQNWNDFESAFGQTAGTTRAAGQGPQWESEDEMQSEDGAQARRRPRIARSRSGSKSRSLSRDRTGWPRSSEREAGSQTGSLGGHEQALSQDEGGRFAEGPGLTQERLALERETSQFLDFVRSILRDAGGAATSFSFSDVFSIHGRRDVSANAFYHILTLSSMGILHPKQEAPYDDIIVHVH</sequence>
<dbReference type="GO" id="GO:0007062">
    <property type="term" value="P:sister chromatid cohesion"/>
    <property type="evidence" value="ECO:0007669"/>
    <property type="project" value="InterPro"/>
</dbReference>
<dbReference type="PANTHER" id="PTHR12585:SF69">
    <property type="entry name" value="FI11703P"/>
    <property type="match status" value="1"/>
</dbReference>
<proteinExistence type="predicted"/>
<dbReference type="InterPro" id="IPR039781">
    <property type="entry name" value="Rad21/Rec8-like"/>
</dbReference>
<feature type="domain" description="Rad21/Rec8-like protein C-terminal eukaryotic" evidence="4">
    <location>
        <begin position="648"/>
        <end position="682"/>
    </location>
</feature>
<comment type="subcellular location">
    <subcellularLocation>
        <location evidence="1">Nucleus</location>
    </subcellularLocation>
</comment>
<feature type="domain" description="Rad21/Rec8-like protein N-terminal" evidence="5">
    <location>
        <begin position="1"/>
        <end position="104"/>
    </location>
</feature>
<comment type="caution">
    <text evidence="6">The sequence shown here is derived from an EMBL/GenBank/DDBJ whole genome shotgun (WGS) entry which is preliminary data.</text>
</comment>